<dbReference type="OrthoDB" id="9179578at2"/>
<organism evidence="1 2">
    <name type="scientific">Aquimarina algicola</name>
    <dbReference type="NCBI Taxonomy" id="2589995"/>
    <lineage>
        <taxon>Bacteria</taxon>
        <taxon>Pseudomonadati</taxon>
        <taxon>Bacteroidota</taxon>
        <taxon>Flavobacteriia</taxon>
        <taxon>Flavobacteriales</taxon>
        <taxon>Flavobacteriaceae</taxon>
        <taxon>Aquimarina</taxon>
    </lineage>
</organism>
<reference evidence="1 2" key="1">
    <citation type="submission" date="2019-06" db="EMBL/GenBank/DDBJ databases">
        <authorList>
            <person name="Meng X."/>
        </authorList>
    </citation>
    <scope>NUCLEOTIDE SEQUENCE [LARGE SCALE GENOMIC DNA]</scope>
    <source>
        <strain evidence="1 2">M625</strain>
    </source>
</reference>
<dbReference type="RefSeq" id="WP_140596365.1">
    <property type="nucleotide sequence ID" value="NZ_VFWZ01000008.1"/>
</dbReference>
<dbReference type="Proteomes" id="UP000315540">
    <property type="component" value="Unassembled WGS sequence"/>
</dbReference>
<evidence type="ECO:0000313" key="1">
    <source>
        <dbReference type="EMBL" id="TPN82918.1"/>
    </source>
</evidence>
<accession>A0A504J4T9</accession>
<comment type="caution">
    <text evidence="1">The sequence shown here is derived from an EMBL/GenBank/DDBJ whole genome shotgun (WGS) entry which is preliminary data.</text>
</comment>
<dbReference type="AlphaFoldDB" id="A0A504J4T9"/>
<protein>
    <submittedName>
        <fullName evidence="1">Uncharacterized protein</fullName>
    </submittedName>
</protein>
<gene>
    <name evidence="1" type="ORF">FHK87_21060</name>
</gene>
<sequence>MKKNQERPKTVPNEAVWNASQNEWELGIKNDQGNYIGEWKWWLAPKGHLCCHTFFDDKGRMLSFKRFHPNGEVSRYGTFENGVQIEDVYLKSSEPTSEVFAFGNSDEKVYKAVKRSGTPVSFDYYDKEGRHLNPPIIQKELISSKDSIIPESEIVTIKESIFEKGKSFLLEQFDKEFINETIIPILAKKTEEKTINVTDVGGIFMHLAQQAIETKKDIVFHDGDLHVSNLHCLEELEICVFIVHGNLTVDGSIFLSDDLMQLLFVTGNVSASNVSTSGMLFVFENLTVTNCILGDYNHGSAFVGGDLKAKFFFPEEYFFEVLGSANFTYAFGNSWRLNQNQSPEVFNYNEKKLSEFIPLLHDNIHEVASFTENTSLLDDNCSEGGLFEYIDYYEFKSYVIANKPVFKG</sequence>
<dbReference type="EMBL" id="VFWZ01000008">
    <property type="protein sequence ID" value="TPN82918.1"/>
    <property type="molecule type" value="Genomic_DNA"/>
</dbReference>
<keyword evidence="2" id="KW-1185">Reference proteome</keyword>
<name>A0A504J4T9_9FLAO</name>
<proteinExistence type="predicted"/>
<evidence type="ECO:0000313" key="2">
    <source>
        <dbReference type="Proteomes" id="UP000315540"/>
    </source>
</evidence>